<evidence type="ECO:0000313" key="2">
    <source>
        <dbReference type="EMBL" id="CAD8836152.1"/>
    </source>
</evidence>
<accession>A0A7S0ZYD3</accession>
<organism evidence="2">
    <name type="scientific">Noctiluca scintillans</name>
    <name type="common">Sea sparkle</name>
    <name type="synonym">Red tide dinoflagellate</name>
    <dbReference type="NCBI Taxonomy" id="2966"/>
    <lineage>
        <taxon>Eukaryota</taxon>
        <taxon>Sar</taxon>
        <taxon>Alveolata</taxon>
        <taxon>Dinophyceae</taxon>
        <taxon>Noctilucales</taxon>
        <taxon>Noctilucaceae</taxon>
        <taxon>Noctiluca</taxon>
    </lineage>
</organism>
<dbReference type="PANTHER" id="PTHR13593">
    <property type="match status" value="1"/>
</dbReference>
<feature type="signal peptide" evidence="1">
    <location>
        <begin position="1"/>
        <end position="20"/>
    </location>
</feature>
<proteinExistence type="predicted"/>
<dbReference type="EMBL" id="HBFQ01015112">
    <property type="protein sequence ID" value="CAD8836152.1"/>
    <property type="molecule type" value="Transcribed_RNA"/>
</dbReference>
<dbReference type="AlphaFoldDB" id="A0A7S0ZYD3"/>
<name>A0A7S0ZYD3_NOCSC</name>
<protein>
    <recommendedName>
        <fullName evidence="3">Phosphoinositide phospholipase C</fullName>
    </recommendedName>
</protein>
<dbReference type="InterPro" id="IPR051057">
    <property type="entry name" value="PI-PLC_domain"/>
</dbReference>
<sequence>MSRVWMLWWLPPFLTPLVATQETWMTDHWRQIQDWTMMELTLPGSHNSGNHRGLSGALTCASDYKYVDYLKFDTNKSQTDFDAEFLPWNVNHDLSIAEQLQAGTRYFHLKVCNFNDPDSAVDLRRVFNQHRGYTSESLAVTLATMRNFLQNHPNEFIALGFNNLNQNSSLQVSDVEIRFLSSAVAEAFGNKLIVGADLHQSTLKELAARNCRVAIFFEGNPETLGTDILPSQVYLSENWDSSMSSGNLTAAEDWLRKDLQQATRHDKFYVMQANPNDDLDRMLERISVGGQPRSLKTWEWTFLRGLRDLVEQTMAENPNIHINAVSTDFFGASQPYDLAMRLMGLHIPRTMEVPTSHTMSACLNPAVISGEFSDSNTAFDDDRYVLSAAHVMQRHTDRWIYGHSLIDNVCWPGQKNSSHDSSALMASECDFGTRNLQTVWNVFPESFDPYAAPEKGGCQLWNGNPQGDHQGELHATLLGEMLRVRYVESGLLASTCQVDELLLQSDNVHKNQLTLQTEYHAMCGRLPTEQDYPRNATLVQHRSPVKGEPWYLDTKMCAGARLDELQSEADAALLASTWWQNQVQSVAKEIATATGNLQPQSSDAAHLLDSIVDCAVVHACTGLDDTPTALLDSTGLPDGSSDSLFLRANRNETATRTWPLDYFRATSTTKFKEYSSLYYGYFFAVLRDRLLAAVAGETLAPKLTISVMSDGNISPQLATYGLGSLIAERPPYLSALIHEVLFDSEKKEHVVRVIYNGKVQEVCRGLLLCPLSQWAELVAEIVPSPEACPTLYENYEFLSRGDNEKWERFV</sequence>
<dbReference type="InterPro" id="IPR029033">
    <property type="entry name" value="His_PPase_superfam"/>
</dbReference>
<dbReference type="Gene3D" id="3.40.50.1240">
    <property type="entry name" value="Phosphoglycerate mutase-like"/>
    <property type="match status" value="1"/>
</dbReference>
<dbReference type="SUPFAM" id="SSF51695">
    <property type="entry name" value="PLC-like phosphodiesterases"/>
    <property type="match status" value="1"/>
</dbReference>
<dbReference type="Gene3D" id="3.20.20.190">
    <property type="entry name" value="Phosphatidylinositol (PI) phosphodiesterase"/>
    <property type="match status" value="1"/>
</dbReference>
<evidence type="ECO:0000256" key="1">
    <source>
        <dbReference type="SAM" id="SignalP"/>
    </source>
</evidence>
<feature type="chain" id="PRO_5031477590" description="Phosphoinositide phospholipase C" evidence="1">
    <location>
        <begin position="21"/>
        <end position="810"/>
    </location>
</feature>
<gene>
    <name evidence="2" type="ORF">NSCI0253_LOCUS10500</name>
</gene>
<dbReference type="SUPFAM" id="SSF53254">
    <property type="entry name" value="Phosphoglycerate mutase-like"/>
    <property type="match status" value="1"/>
</dbReference>
<reference evidence="2" key="1">
    <citation type="submission" date="2021-01" db="EMBL/GenBank/DDBJ databases">
        <authorList>
            <person name="Corre E."/>
            <person name="Pelletier E."/>
            <person name="Niang G."/>
            <person name="Scheremetjew M."/>
            <person name="Finn R."/>
            <person name="Kale V."/>
            <person name="Holt S."/>
            <person name="Cochrane G."/>
            <person name="Meng A."/>
            <person name="Brown T."/>
            <person name="Cohen L."/>
        </authorList>
    </citation>
    <scope>NUCLEOTIDE SEQUENCE</scope>
</reference>
<dbReference type="InterPro" id="IPR017946">
    <property type="entry name" value="PLC-like_Pdiesterase_TIM-brl"/>
</dbReference>
<dbReference type="PANTHER" id="PTHR13593:SF113">
    <property type="entry name" value="SI:DKEY-266F7.9"/>
    <property type="match status" value="1"/>
</dbReference>
<dbReference type="GO" id="GO:0006629">
    <property type="term" value="P:lipid metabolic process"/>
    <property type="evidence" value="ECO:0007669"/>
    <property type="project" value="InterPro"/>
</dbReference>
<evidence type="ECO:0008006" key="3">
    <source>
        <dbReference type="Google" id="ProtNLM"/>
    </source>
</evidence>
<keyword evidence="1" id="KW-0732">Signal</keyword>
<dbReference type="GO" id="GO:0008081">
    <property type="term" value="F:phosphoric diester hydrolase activity"/>
    <property type="evidence" value="ECO:0007669"/>
    <property type="project" value="InterPro"/>
</dbReference>